<evidence type="ECO:0000256" key="1">
    <source>
        <dbReference type="ARBA" id="ARBA00022723"/>
    </source>
</evidence>
<dbReference type="PANTHER" id="PTHR24103">
    <property type="entry name" value="E3 UBIQUITIN-PROTEIN LIGASE TRIM"/>
    <property type="match status" value="1"/>
</dbReference>
<keyword evidence="2 4" id="KW-0863">Zinc-finger</keyword>
<dbReference type="Gene3D" id="2.60.120.920">
    <property type="match status" value="1"/>
</dbReference>
<dbReference type="PROSITE" id="PS50188">
    <property type="entry name" value="B302_SPRY"/>
    <property type="match status" value="1"/>
</dbReference>
<evidence type="ECO:0000259" key="8">
    <source>
        <dbReference type="PROSITE" id="PS50119"/>
    </source>
</evidence>
<dbReference type="Pfam" id="PF00643">
    <property type="entry name" value="zf-B_box"/>
    <property type="match status" value="1"/>
</dbReference>
<keyword evidence="3" id="KW-0862">Zinc</keyword>
<dbReference type="Gene3D" id="3.30.160.60">
    <property type="entry name" value="Classic Zinc Finger"/>
    <property type="match status" value="1"/>
</dbReference>
<evidence type="ECO:0000256" key="3">
    <source>
        <dbReference type="ARBA" id="ARBA00022833"/>
    </source>
</evidence>
<dbReference type="Pfam" id="PF00622">
    <property type="entry name" value="SPRY"/>
    <property type="match status" value="1"/>
</dbReference>
<dbReference type="PROSITE" id="PS50119">
    <property type="entry name" value="ZF_BBOX"/>
    <property type="match status" value="1"/>
</dbReference>
<evidence type="ECO:0000256" key="6">
    <source>
        <dbReference type="SAM" id="MobiDB-lite"/>
    </source>
</evidence>
<reference evidence="10" key="1">
    <citation type="submission" date="2020-10" db="EMBL/GenBank/DDBJ databases">
        <title>Feather gene expression reveals the developmental basis of iridescence in African starlings.</title>
        <authorList>
            <person name="Rubenstein D.R."/>
        </authorList>
    </citation>
    <scope>NUCLEOTIDE SEQUENCE</scope>
    <source>
        <strain evidence="10">SS15</strain>
        <tissue evidence="10">Liver</tissue>
    </source>
</reference>
<feature type="compositionally biased region" description="Pro residues" evidence="6">
    <location>
        <begin position="1"/>
        <end position="11"/>
    </location>
</feature>
<dbReference type="SMART" id="SM00449">
    <property type="entry name" value="SPRY"/>
    <property type="match status" value="1"/>
</dbReference>
<dbReference type="PROSITE" id="PS00518">
    <property type="entry name" value="ZF_RING_1"/>
    <property type="match status" value="1"/>
</dbReference>
<evidence type="ECO:0000256" key="5">
    <source>
        <dbReference type="SAM" id="Coils"/>
    </source>
</evidence>
<organism evidence="10">
    <name type="scientific">Lamprotornis superbus</name>
    <dbReference type="NCBI Taxonomy" id="245042"/>
    <lineage>
        <taxon>Eukaryota</taxon>
        <taxon>Metazoa</taxon>
        <taxon>Chordata</taxon>
        <taxon>Craniata</taxon>
        <taxon>Vertebrata</taxon>
        <taxon>Euteleostomi</taxon>
        <taxon>Archelosauria</taxon>
        <taxon>Archosauria</taxon>
        <taxon>Dinosauria</taxon>
        <taxon>Saurischia</taxon>
        <taxon>Theropoda</taxon>
        <taxon>Coelurosauria</taxon>
        <taxon>Aves</taxon>
        <taxon>Neognathae</taxon>
        <taxon>Neoaves</taxon>
        <taxon>Telluraves</taxon>
        <taxon>Australaves</taxon>
        <taxon>Passeriformes</taxon>
        <taxon>Sturnidae</taxon>
        <taxon>Lamprotornis</taxon>
    </lineage>
</organism>
<dbReference type="InterPro" id="IPR000315">
    <property type="entry name" value="Znf_B-box"/>
</dbReference>
<dbReference type="AlphaFoldDB" id="A0A835TUG9"/>
<evidence type="ECO:0000256" key="2">
    <source>
        <dbReference type="ARBA" id="ARBA00022771"/>
    </source>
</evidence>
<dbReference type="SUPFAM" id="SSF57845">
    <property type="entry name" value="B-box zinc-binding domain"/>
    <property type="match status" value="1"/>
</dbReference>
<dbReference type="FunFam" id="2.60.120.920:FF:000004">
    <property type="entry name" value="Butyrophilin subfamily 1 member A1"/>
    <property type="match status" value="1"/>
</dbReference>
<evidence type="ECO:0008006" key="13">
    <source>
        <dbReference type="Google" id="ProtNLM"/>
    </source>
</evidence>
<evidence type="ECO:0000313" key="10">
    <source>
        <dbReference type="EMBL" id="KAG0119341.1"/>
    </source>
</evidence>
<dbReference type="InterPro" id="IPR003877">
    <property type="entry name" value="SPRY_dom"/>
</dbReference>
<accession>A0A835TUG9</accession>
<proteinExistence type="predicted"/>
<keyword evidence="1" id="KW-0479">Metal-binding</keyword>
<dbReference type="Gene3D" id="3.30.40.10">
    <property type="entry name" value="Zinc/RING finger domain, C3HC4 (zinc finger)"/>
    <property type="match status" value="1"/>
</dbReference>
<dbReference type="Proteomes" id="UP000618051">
    <property type="component" value="Unassembled WGS sequence"/>
</dbReference>
<keyword evidence="5" id="KW-0175">Coiled coil</keyword>
<dbReference type="InterPro" id="IPR017907">
    <property type="entry name" value="Znf_RING_CS"/>
</dbReference>
<sequence>MSRPVPAPPPGSTEAQWPVLPGSKAGSSSSLAWPCRPCLPASPPLAVPVESSGPMALAGALERLQEEAICPICLEYMSEPVSIDCGHNFCRGCIAKHCQDKGLWADGPFSCPQCRASCHRSGFRPNRQLANIVESIRQLGLRGGPGPELEPGTPLCPQHDERLKLFCEEDEEPICVVCRESLLHRPHTVYPIEEAAHVYKVKLQKSLENLSKEVEEVKKRESIERMKTQECKAVKKKRERIVSEFGKLHRLLADEEKLLLQKLEEEEKQILLLINENLARLVEEKCLLEELILEIKEKSQQPADGLLKDMKSILSRCEGVKFQSLKAVSVTLKENYSIPEHCLGMRDMLKKFKVDVILDPETAHPDLTVSEDRKSVRRGSKKLLLSLFDNPKRFSTAPVVLGTPGFFSGRHYWEVQVGDKPEWGLGLCQEAAARKGSVLFSPNNGYWVLRLQNGGIYEALTVPISPLPLSVRPRRVGIFLDYEAGEISFYNVSDRSHIYTFTDKFSGNVRPLFFLGAFLGGRNAEPLVISWVRDPQGTGCIIL</sequence>
<dbReference type="EMBL" id="JADDUC020000024">
    <property type="protein sequence ID" value="KAI1231976.1"/>
    <property type="molecule type" value="Genomic_DNA"/>
</dbReference>
<keyword evidence="12" id="KW-1185">Reference proteome</keyword>
<feature type="region of interest" description="Disordered" evidence="6">
    <location>
        <begin position="1"/>
        <end position="23"/>
    </location>
</feature>
<evidence type="ECO:0000256" key="4">
    <source>
        <dbReference type="PROSITE-ProRule" id="PRU00024"/>
    </source>
</evidence>
<dbReference type="SUPFAM" id="SSF49899">
    <property type="entry name" value="Concanavalin A-like lectins/glucanases"/>
    <property type="match status" value="1"/>
</dbReference>
<evidence type="ECO:0000313" key="12">
    <source>
        <dbReference type="Proteomes" id="UP000618051"/>
    </source>
</evidence>
<dbReference type="InterPro" id="IPR001870">
    <property type="entry name" value="B30.2/SPRY"/>
</dbReference>
<dbReference type="InterPro" id="IPR043136">
    <property type="entry name" value="B30.2/SPRY_sf"/>
</dbReference>
<dbReference type="SMART" id="SM00589">
    <property type="entry name" value="PRY"/>
    <property type="match status" value="1"/>
</dbReference>
<dbReference type="Pfam" id="PF15227">
    <property type="entry name" value="zf-C3HC4_4"/>
    <property type="match status" value="1"/>
</dbReference>
<evidence type="ECO:0000259" key="9">
    <source>
        <dbReference type="PROSITE" id="PS50188"/>
    </source>
</evidence>
<dbReference type="PRINTS" id="PR01407">
    <property type="entry name" value="BUTYPHLNCDUF"/>
</dbReference>
<dbReference type="CDD" id="cd16594">
    <property type="entry name" value="RING-HC_TRIM7-like_C-IV"/>
    <property type="match status" value="1"/>
</dbReference>
<reference evidence="11 12" key="2">
    <citation type="journal article" date="2021" name="J. Hered.">
        <title>Feather Gene Expression Elucidates the Developmental Basis of Plumage Iridescence in African Starlings.</title>
        <authorList>
            <person name="Rubenstein D.R."/>
            <person name="Corvelo A."/>
            <person name="MacManes M.D."/>
            <person name="Maia R."/>
            <person name="Narzisi G."/>
            <person name="Rousaki A."/>
            <person name="Vandenabeele P."/>
            <person name="Shawkey M.D."/>
            <person name="Solomon J."/>
        </authorList>
    </citation>
    <scope>NUCLEOTIDE SEQUENCE [LARGE SCALE GENOMIC DNA]</scope>
    <source>
        <strain evidence="11">SS15</strain>
    </source>
</reference>
<dbReference type="SUPFAM" id="SSF57850">
    <property type="entry name" value="RING/U-box"/>
    <property type="match status" value="1"/>
</dbReference>
<dbReference type="PROSITE" id="PS50089">
    <property type="entry name" value="ZF_RING_2"/>
    <property type="match status" value="1"/>
</dbReference>
<dbReference type="CDD" id="cd19762">
    <property type="entry name" value="Bbox2_TRIM7-like"/>
    <property type="match status" value="1"/>
</dbReference>
<evidence type="ECO:0000259" key="7">
    <source>
        <dbReference type="PROSITE" id="PS50089"/>
    </source>
</evidence>
<dbReference type="SMART" id="SM00184">
    <property type="entry name" value="RING"/>
    <property type="match status" value="1"/>
</dbReference>
<name>A0A835TUG9_9PASS</name>
<dbReference type="InterPro" id="IPR003879">
    <property type="entry name" value="Butyrophylin_SPRY"/>
</dbReference>
<dbReference type="InterPro" id="IPR006574">
    <property type="entry name" value="PRY"/>
</dbReference>
<gene>
    <name evidence="11" type="ORF">IHE44_0007622</name>
    <name evidence="10" type="ORF">IHE44_014461</name>
</gene>
<reference evidence="11" key="3">
    <citation type="submission" date="2022-01" db="EMBL/GenBank/DDBJ databases">
        <authorList>
            <person name="Rubenstein D.R."/>
        </authorList>
    </citation>
    <scope>NUCLEOTIDE SEQUENCE</scope>
    <source>
        <strain evidence="11">SS15</strain>
        <tissue evidence="11">Liver</tissue>
    </source>
</reference>
<feature type="domain" description="B30.2/SPRY" evidence="9">
    <location>
        <begin position="336"/>
        <end position="536"/>
    </location>
</feature>
<dbReference type="OrthoDB" id="128536at2759"/>
<dbReference type="Pfam" id="PF13765">
    <property type="entry name" value="PRY"/>
    <property type="match status" value="1"/>
</dbReference>
<feature type="coiled-coil region" evidence="5">
    <location>
        <begin position="200"/>
        <end position="301"/>
    </location>
</feature>
<feature type="domain" description="B box-type" evidence="8">
    <location>
        <begin position="151"/>
        <end position="192"/>
    </location>
</feature>
<dbReference type="EMBL" id="JADDUC010000089">
    <property type="protein sequence ID" value="KAG0119341.1"/>
    <property type="molecule type" value="Genomic_DNA"/>
</dbReference>
<evidence type="ECO:0000313" key="11">
    <source>
        <dbReference type="EMBL" id="KAI1231976.1"/>
    </source>
</evidence>
<dbReference type="GO" id="GO:0008270">
    <property type="term" value="F:zinc ion binding"/>
    <property type="evidence" value="ECO:0007669"/>
    <property type="project" value="UniProtKB-KW"/>
</dbReference>
<dbReference type="InterPro" id="IPR013320">
    <property type="entry name" value="ConA-like_dom_sf"/>
</dbReference>
<protein>
    <recommendedName>
        <fullName evidence="13">TRI39 ligase</fullName>
    </recommendedName>
</protein>
<dbReference type="InterPro" id="IPR050143">
    <property type="entry name" value="TRIM/RBCC"/>
</dbReference>
<comment type="caution">
    <text evidence="10">The sequence shown here is derived from an EMBL/GenBank/DDBJ whole genome shotgun (WGS) entry which is preliminary data.</text>
</comment>
<dbReference type="SMART" id="SM00336">
    <property type="entry name" value="BBOX"/>
    <property type="match status" value="1"/>
</dbReference>
<dbReference type="InterPro" id="IPR001841">
    <property type="entry name" value="Znf_RING"/>
</dbReference>
<dbReference type="InterPro" id="IPR013083">
    <property type="entry name" value="Znf_RING/FYVE/PHD"/>
</dbReference>
<feature type="domain" description="RING-type" evidence="7">
    <location>
        <begin position="70"/>
        <end position="115"/>
    </location>
</feature>